<evidence type="ECO:0000256" key="4">
    <source>
        <dbReference type="ARBA" id="ARBA00023163"/>
    </source>
</evidence>
<sequence length="176" mass="19815">MARRRGRVELRRIEDRVSRQVRFSKRRAGLFKKAFELSLLCDAEVALLVFSPAGKLYEYASASIEDTYNRYQQFSGEGRNMNDDRNTNNDEASSDLQLILSEIAAWSPQSNADESDVNELEKLENLLRNALKDTRSRKMQMLAKQNSGASTSSQKSEGATIQEQGTAGARICPDDE</sequence>
<dbReference type="SUPFAM" id="SSF55455">
    <property type="entry name" value="SRF-like"/>
    <property type="match status" value="1"/>
</dbReference>
<feature type="compositionally biased region" description="Polar residues" evidence="6">
    <location>
        <begin position="143"/>
        <end position="165"/>
    </location>
</feature>
<keyword evidence="4" id="KW-0804">Transcription</keyword>
<dbReference type="GO" id="GO:0000977">
    <property type="term" value="F:RNA polymerase II transcription regulatory region sequence-specific DNA binding"/>
    <property type="evidence" value="ECO:0007669"/>
    <property type="project" value="InterPro"/>
</dbReference>
<evidence type="ECO:0000313" key="8">
    <source>
        <dbReference type="EMBL" id="AGT17232.1"/>
    </source>
</evidence>
<name>A0A059Q0S2_9POAL</name>
<keyword evidence="2" id="KW-0805">Transcription regulation</keyword>
<dbReference type="EMBL" id="KF184819">
    <property type="protein sequence ID" value="AGT17232.1"/>
    <property type="molecule type" value="Genomic_DNA"/>
</dbReference>
<dbReference type="GO" id="GO:0045944">
    <property type="term" value="P:positive regulation of transcription by RNA polymerase II"/>
    <property type="evidence" value="ECO:0007669"/>
    <property type="project" value="InterPro"/>
</dbReference>
<evidence type="ECO:0000256" key="6">
    <source>
        <dbReference type="SAM" id="MobiDB-lite"/>
    </source>
</evidence>
<comment type="subcellular location">
    <subcellularLocation>
        <location evidence="1">Nucleus</location>
    </subcellularLocation>
</comment>
<evidence type="ECO:0000256" key="1">
    <source>
        <dbReference type="ARBA" id="ARBA00004123"/>
    </source>
</evidence>
<evidence type="ECO:0000259" key="7">
    <source>
        <dbReference type="PROSITE" id="PS50066"/>
    </source>
</evidence>
<dbReference type="AlphaFoldDB" id="A0A059Q0S2"/>
<dbReference type="GO" id="GO:0046983">
    <property type="term" value="F:protein dimerization activity"/>
    <property type="evidence" value="ECO:0007669"/>
    <property type="project" value="InterPro"/>
</dbReference>
<reference evidence="8" key="1">
    <citation type="submission" date="2013-05" db="EMBL/GenBank/DDBJ databases">
        <title>Building the sugarcane genome for biotechnology and identifying evolutionary trends.</title>
        <authorList>
            <person name="De Setta N."/>
            <person name="Monteiro-Vitorello C.B."/>
            <person name="Metcalfe C.J."/>
            <person name="Cruz G.M.Q."/>
            <person name="Del Bem L.E."/>
            <person name="Vicentini R."/>
            <person name="Nogueira F.T.S."/>
            <person name="Campos R.A."/>
            <person name="Nunes S.L."/>
            <person name="Turrini P.C.G."/>
            <person name="Vieira A.P."/>
            <person name="Cruz E.A.O."/>
            <person name="Correa T.C.S."/>
            <person name="Hotta C.T."/>
            <person name="de Mello-Varani A."/>
            <person name="Vautrin S."/>
            <person name="Trindade A.S."/>
            <person name="Vilela M.M."/>
            <person name="Horta C.L."/>
            <person name="Sato P.M."/>
            <person name="de Andrade R.F."/>
            <person name="Nishiyama M.Y."/>
            <person name="Cardoso-Silva C.B."/>
            <person name="Scortecci K.C."/>
            <person name="Garcia A.A.F."/>
            <person name="Carneiro M.S."/>
            <person name="Kim C."/>
            <person name="Paterson A.H."/>
            <person name="Berges H."/>
            <person name="D'Hont A."/>
            <person name="de-Souza A.P."/>
            <person name="Souza G.M."/>
            <person name="Vincentz M."/>
            <person name="Kitajima J.P."/>
            <person name="Van Sluys M.-A."/>
        </authorList>
    </citation>
    <scope>NUCLEOTIDE SEQUENCE</scope>
</reference>
<protein>
    <submittedName>
        <fullName evidence="8">MADS-box transcription factor</fullName>
    </submittedName>
</protein>
<dbReference type="Pfam" id="PF00319">
    <property type="entry name" value="SRF-TF"/>
    <property type="match status" value="1"/>
</dbReference>
<keyword evidence="5" id="KW-0539">Nucleus</keyword>
<dbReference type="CDD" id="cd00265">
    <property type="entry name" value="MADS_MEF2_like"/>
    <property type="match status" value="1"/>
</dbReference>
<keyword evidence="3" id="KW-0238">DNA-binding</keyword>
<gene>
    <name evidence="8" type="ORF">SHCRBa_004_J16_F_70</name>
</gene>
<evidence type="ECO:0000256" key="3">
    <source>
        <dbReference type="ARBA" id="ARBA00023125"/>
    </source>
</evidence>
<evidence type="ECO:0000256" key="5">
    <source>
        <dbReference type="ARBA" id="ARBA00023242"/>
    </source>
</evidence>
<feature type="region of interest" description="Disordered" evidence="6">
    <location>
        <begin position="139"/>
        <end position="176"/>
    </location>
</feature>
<dbReference type="GO" id="GO:0050793">
    <property type="term" value="P:regulation of developmental process"/>
    <property type="evidence" value="ECO:0007669"/>
    <property type="project" value="UniProtKB-ARBA"/>
</dbReference>
<dbReference type="PANTHER" id="PTHR48019">
    <property type="entry name" value="SERUM RESPONSE FACTOR HOMOLOG"/>
    <property type="match status" value="1"/>
</dbReference>
<evidence type="ECO:0000256" key="2">
    <source>
        <dbReference type="ARBA" id="ARBA00023015"/>
    </source>
</evidence>
<dbReference type="InterPro" id="IPR002100">
    <property type="entry name" value="TF_MADSbox"/>
</dbReference>
<organism evidence="8">
    <name type="scientific">Saccharum hybrid cultivar R570</name>
    <dbReference type="NCBI Taxonomy" id="131158"/>
    <lineage>
        <taxon>Eukaryota</taxon>
        <taxon>Viridiplantae</taxon>
        <taxon>Streptophyta</taxon>
        <taxon>Embryophyta</taxon>
        <taxon>Tracheophyta</taxon>
        <taxon>Spermatophyta</taxon>
        <taxon>Magnoliopsida</taxon>
        <taxon>Liliopsida</taxon>
        <taxon>Poales</taxon>
        <taxon>Poaceae</taxon>
        <taxon>PACMAD clade</taxon>
        <taxon>Panicoideae</taxon>
        <taxon>Andropogonodae</taxon>
        <taxon>Andropogoneae</taxon>
        <taxon>Saccharinae</taxon>
        <taxon>Saccharum</taxon>
        <taxon>Saccharum officinarum species complex</taxon>
    </lineage>
</organism>
<dbReference type="FunFam" id="3.40.1810.10:FF:000008">
    <property type="entry name" value="MADS-box transcription factor 1"/>
    <property type="match status" value="1"/>
</dbReference>
<dbReference type="GO" id="GO:0005634">
    <property type="term" value="C:nucleus"/>
    <property type="evidence" value="ECO:0007669"/>
    <property type="project" value="UniProtKB-SubCell"/>
</dbReference>
<dbReference type="InterPro" id="IPR050142">
    <property type="entry name" value="MADS-box/MEF2_TF"/>
</dbReference>
<dbReference type="InterPro" id="IPR033896">
    <property type="entry name" value="MEF2-like_N"/>
</dbReference>
<dbReference type="InterPro" id="IPR036879">
    <property type="entry name" value="TF_MADSbox_sf"/>
</dbReference>
<dbReference type="SMART" id="SM00432">
    <property type="entry name" value="MADS"/>
    <property type="match status" value="1"/>
</dbReference>
<dbReference type="PRINTS" id="PR00404">
    <property type="entry name" value="MADSDOMAIN"/>
</dbReference>
<feature type="domain" description="MADS-box" evidence="7">
    <location>
        <begin position="3"/>
        <end position="63"/>
    </location>
</feature>
<dbReference type="Gene3D" id="3.40.1810.10">
    <property type="entry name" value="Transcription factor, MADS-box"/>
    <property type="match status" value="1"/>
</dbReference>
<accession>A0A059Q0S2</accession>
<proteinExistence type="predicted"/>
<dbReference type="PROSITE" id="PS50066">
    <property type="entry name" value="MADS_BOX_2"/>
    <property type="match status" value="1"/>
</dbReference>